<keyword evidence="2" id="KW-1185">Reference proteome</keyword>
<dbReference type="CTD" id="375607"/>
<dbReference type="InterPro" id="IPR056483">
    <property type="entry name" value="Hisat_C"/>
</dbReference>
<gene>
    <name evidence="3" type="primary">NAT16</name>
</gene>
<accession>A0AAJ7TPE0</accession>
<feature type="domain" description="N-acetyltransferase" evidence="1">
    <location>
        <begin position="5"/>
        <end position="154"/>
    </location>
</feature>
<dbReference type="PANTHER" id="PTHR47403:SF2">
    <property type="entry name" value="N-ACETYLTRANSFERASE 16,-LIKE"/>
    <property type="match status" value="1"/>
</dbReference>
<evidence type="ECO:0000313" key="3">
    <source>
        <dbReference type="RefSeq" id="XP_032820217.1"/>
    </source>
</evidence>
<sequence>MEQDLVFNLARPEDYEEVMRMSEGIYEGKDYLPSIYHDWLKDPNRTVMLAQLQGRIVALESLLLTDGGATALVGGLRVGPEHRGRGVAGLIQRHTLEYVRERHSGVMRKHVLRGDTVGPEVLKSHRLLFTRVRTGVGRKHANRIATAPLQVMFHLHVTSEAMAATVARAADLTDRSLSLEVRQSEAEAILLSAAVVDDLLPARLFVHNWEPCRPDPVNFPALRRLALTWATDDPREPSVLSVCGRAFPIPKPSRWWRQDVDVFSSSSKSSCCLAAVNAQVAFHLARAPEAAPGGNVLLYVSVESTLAEGVHGFLAKVLGSAALIDRFEQKLLEVDL</sequence>
<dbReference type="PROSITE" id="PS51186">
    <property type="entry name" value="GNAT"/>
    <property type="match status" value="1"/>
</dbReference>
<dbReference type="SUPFAM" id="SSF55729">
    <property type="entry name" value="Acyl-CoA N-acyltransferases (Nat)"/>
    <property type="match status" value="1"/>
</dbReference>
<organism evidence="2 3">
    <name type="scientific">Petromyzon marinus</name>
    <name type="common">Sea lamprey</name>
    <dbReference type="NCBI Taxonomy" id="7757"/>
    <lineage>
        <taxon>Eukaryota</taxon>
        <taxon>Metazoa</taxon>
        <taxon>Chordata</taxon>
        <taxon>Craniata</taxon>
        <taxon>Vertebrata</taxon>
        <taxon>Cyclostomata</taxon>
        <taxon>Hyperoartia</taxon>
        <taxon>Petromyzontiformes</taxon>
        <taxon>Petromyzontidae</taxon>
        <taxon>Petromyzon</taxon>
    </lineage>
</organism>
<dbReference type="PANTHER" id="PTHR47403">
    <property type="entry name" value="LOC100145250 PROTEIN"/>
    <property type="match status" value="1"/>
</dbReference>
<dbReference type="InterPro" id="IPR000182">
    <property type="entry name" value="GNAT_dom"/>
</dbReference>
<evidence type="ECO:0000313" key="2">
    <source>
        <dbReference type="Proteomes" id="UP001318040"/>
    </source>
</evidence>
<dbReference type="Pfam" id="PF00583">
    <property type="entry name" value="Acetyltransf_1"/>
    <property type="match status" value="1"/>
</dbReference>
<protein>
    <submittedName>
        <fullName evidence="3">Probable N-acetyltransferase 16</fullName>
    </submittedName>
</protein>
<dbReference type="KEGG" id="pmrn:116948036"/>
<dbReference type="GO" id="GO:0016747">
    <property type="term" value="F:acyltransferase activity, transferring groups other than amino-acyl groups"/>
    <property type="evidence" value="ECO:0007669"/>
    <property type="project" value="InterPro"/>
</dbReference>
<name>A0AAJ7TPE0_PETMA</name>
<dbReference type="RefSeq" id="XP_032820217.1">
    <property type="nucleotide sequence ID" value="XM_032964326.1"/>
</dbReference>
<evidence type="ECO:0000259" key="1">
    <source>
        <dbReference type="PROSITE" id="PS51186"/>
    </source>
</evidence>
<dbReference type="AlphaFoldDB" id="A0AAJ7TPE0"/>
<proteinExistence type="predicted"/>
<dbReference type="Gene3D" id="3.40.630.30">
    <property type="match status" value="1"/>
</dbReference>
<dbReference type="InterPro" id="IPR016181">
    <property type="entry name" value="Acyl_CoA_acyltransferase"/>
</dbReference>
<dbReference type="CDD" id="cd04301">
    <property type="entry name" value="NAT_SF"/>
    <property type="match status" value="1"/>
</dbReference>
<dbReference type="Pfam" id="PF24066">
    <property type="entry name" value="Hisat_C"/>
    <property type="match status" value="1"/>
</dbReference>
<dbReference type="Proteomes" id="UP001318040">
    <property type="component" value="Chromosome 32"/>
</dbReference>
<reference evidence="3" key="1">
    <citation type="submission" date="2025-08" db="UniProtKB">
        <authorList>
            <consortium name="RefSeq"/>
        </authorList>
    </citation>
    <scope>IDENTIFICATION</scope>
    <source>
        <tissue evidence="3">Sperm</tissue>
    </source>
</reference>